<keyword evidence="16" id="KW-0472">Membrane</keyword>
<dbReference type="PROSITE" id="PS50011">
    <property type="entry name" value="PROTEIN_KINASE_DOM"/>
    <property type="match status" value="1"/>
</dbReference>
<dbReference type="EC" id="2.7.11.1" evidence="3"/>
<evidence type="ECO:0000256" key="2">
    <source>
        <dbReference type="ARBA" id="ARBA00004479"/>
    </source>
</evidence>
<dbReference type="InterPro" id="IPR008266">
    <property type="entry name" value="Tyr_kinase_AS"/>
</dbReference>
<dbReference type="FunFam" id="3.80.10.10:FF:000383">
    <property type="entry name" value="Leucine-rich repeat receptor protein kinase EMS1"/>
    <property type="match status" value="1"/>
</dbReference>
<evidence type="ECO:0000256" key="19">
    <source>
        <dbReference type="ARBA" id="ARBA00047899"/>
    </source>
</evidence>
<dbReference type="STRING" id="3821.A0A151TBP6"/>
<dbReference type="InterPro" id="IPR001611">
    <property type="entry name" value="Leu-rich_rpt"/>
</dbReference>
<name>A0A151TBP6_CAJCA</name>
<evidence type="ECO:0000313" key="23">
    <source>
        <dbReference type="EMBL" id="KYP64472.1"/>
    </source>
</evidence>
<organism evidence="23 24">
    <name type="scientific">Cajanus cajan</name>
    <name type="common">Pigeon pea</name>
    <name type="synonym">Cajanus indicus</name>
    <dbReference type="NCBI Taxonomy" id="3821"/>
    <lineage>
        <taxon>Eukaryota</taxon>
        <taxon>Viridiplantae</taxon>
        <taxon>Streptophyta</taxon>
        <taxon>Embryophyta</taxon>
        <taxon>Tracheophyta</taxon>
        <taxon>Spermatophyta</taxon>
        <taxon>Magnoliopsida</taxon>
        <taxon>eudicotyledons</taxon>
        <taxon>Gunneridae</taxon>
        <taxon>Pentapetalae</taxon>
        <taxon>rosids</taxon>
        <taxon>fabids</taxon>
        <taxon>Fabales</taxon>
        <taxon>Fabaceae</taxon>
        <taxon>Papilionoideae</taxon>
        <taxon>50 kb inversion clade</taxon>
        <taxon>NPAAA clade</taxon>
        <taxon>indigoferoid/millettioid clade</taxon>
        <taxon>Phaseoleae</taxon>
        <taxon>Cajanus</taxon>
    </lineage>
</organism>
<dbReference type="EMBL" id="CM003609">
    <property type="protein sequence ID" value="KYP64472.1"/>
    <property type="molecule type" value="Genomic_DNA"/>
</dbReference>
<evidence type="ECO:0000256" key="14">
    <source>
        <dbReference type="ARBA" id="ARBA00022840"/>
    </source>
</evidence>
<evidence type="ECO:0000256" key="9">
    <source>
        <dbReference type="ARBA" id="ARBA00022692"/>
    </source>
</evidence>
<keyword evidence="24" id="KW-1185">Reference proteome</keyword>
<keyword evidence="12 21" id="KW-0547">Nucleotide-binding</keyword>
<keyword evidence="11" id="KW-0677">Repeat</keyword>
<evidence type="ECO:0000256" key="16">
    <source>
        <dbReference type="ARBA" id="ARBA00023136"/>
    </source>
</evidence>
<dbReference type="PROSITE" id="PS00107">
    <property type="entry name" value="PROTEIN_KINASE_ATP"/>
    <property type="match status" value="1"/>
</dbReference>
<feature type="domain" description="Protein kinase" evidence="22">
    <location>
        <begin position="238"/>
        <end position="525"/>
    </location>
</feature>
<dbReference type="Gene3D" id="3.30.200.20">
    <property type="entry name" value="Phosphorylase Kinase, domain 1"/>
    <property type="match status" value="1"/>
</dbReference>
<evidence type="ECO:0000256" key="21">
    <source>
        <dbReference type="PROSITE-ProRule" id="PRU10141"/>
    </source>
</evidence>
<sequence>MGLRGRIPEEISTLTNLNYLDLSSNCLHGSIPLQLANLTQLKGLFLYNNSLTGSIPSTLGQSRNLTHLFLDSNQLTHSIPRELGNLTLLKLLNLSRNSLFGSIPSEIGKATRLLDIDLSHNNLTGSIPPPILQCPHIKKVDLSHNLLNGTITSQINHVHNLNLSHNFLNGEVPYLWETYSMLDSLDISYNNFTALYFTRSKFKTKLEGISTKNGDLFSVWNYDGKIAFDDIIEATEDFDIKYCIGTGAYGSVYRAQLPSGKIVALKKLHQMESHNTSFVKSFCNEVKMLTKIRHRNIVKLHGFCLHNRCMFLVYQYMERGSLFSILNNDVEAEELNWSKRVNVIKEMACALSYMHHDCTPPIVHRDVTSSNVLLNSQLEATVSDFGTARLLDPDSSNQTLVAGTYGYIAPELAYTLNVTEKWDVYSFGVVALETLMGRHPKELISSLSNSTTQNMLLKDLLDTRLPLPNFRKDAQNIMLVVTIALACLCSKPKFRPSMQDVSWELSNFKMTLPLSFHQISIHEMMTKEICSLSCKYQERNIKGKN</sequence>
<dbReference type="AlphaFoldDB" id="A0A151TBP6"/>
<gene>
    <name evidence="23" type="ORF">KK1_019071</name>
</gene>
<evidence type="ECO:0000256" key="5">
    <source>
        <dbReference type="ARBA" id="ARBA00022527"/>
    </source>
</evidence>
<comment type="catalytic activity">
    <reaction evidence="20">
        <text>L-seryl-[protein] + ATP = O-phospho-L-seryl-[protein] + ADP + H(+)</text>
        <dbReference type="Rhea" id="RHEA:17989"/>
        <dbReference type="Rhea" id="RHEA-COMP:9863"/>
        <dbReference type="Rhea" id="RHEA-COMP:11604"/>
        <dbReference type="ChEBI" id="CHEBI:15378"/>
        <dbReference type="ChEBI" id="CHEBI:29999"/>
        <dbReference type="ChEBI" id="CHEBI:30616"/>
        <dbReference type="ChEBI" id="CHEBI:83421"/>
        <dbReference type="ChEBI" id="CHEBI:456216"/>
        <dbReference type="EC" id="2.7.11.1"/>
    </reaction>
</comment>
<dbReference type="Gramene" id="C.cajan_18529.t">
    <property type="protein sequence ID" value="C.cajan_18529.t"/>
    <property type="gene ID" value="C.cajan_18529"/>
</dbReference>
<evidence type="ECO:0000313" key="24">
    <source>
        <dbReference type="Proteomes" id="UP000075243"/>
    </source>
</evidence>
<evidence type="ECO:0000256" key="1">
    <source>
        <dbReference type="ARBA" id="ARBA00004236"/>
    </source>
</evidence>
<evidence type="ECO:0000256" key="3">
    <source>
        <dbReference type="ARBA" id="ARBA00012513"/>
    </source>
</evidence>
<keyword evidence="4" id="KW-1003">Cell membrane</keyword>
<keyword evidence="5" id="KW-0723">Serine/threonine-protein kinase</keyword>
<keyword evidence="13" id="KW-0418">Kinase</keyword>
<evidence type="ECO:0000256" key="10">
    <source>
        <dbReference type="ARBA" id="ARBA00022729"/>
    </source>
</evidence>
<dbReference type="InterPro" id="IPR051420">
    <property type="entry name" value="Ser_Thr_Kinases_DiverseReg"/>
</dbReference>
<keyword evidence="14 21" id="KW-0067">ATP-binding</keyword>
<evidence type="ECO:0000256" key="6">
    <source>
        <dbReference type="ARBA" id="ARBA00022553"/>
    </source>
</evidence>
<dbReference type="OMA" id="NENMLEG"/>
<dbReference type="GO" id="GO:0005524">
    <property type="term" value="F:ATP binding"/>
    <property type="evidence" value="ECO:0007669"/>
    <property type="project" value="UniProtKB-UniRule"/>
</dbReference>
<dbReference type="GO" id="GO:0005886">
    <property type="term" value="C:plasma membrane"/>
    <property type="evidence" value="ECO:0007669"/>
    <property type="project" value="UniProtKB-SubCell"/>
</dbReference>
<reference evidence="23 24" key="1">
    <citation type="journal article" date="2012" name="Nat. Biotechnol.">
        <title>Draft genome sequence of pigeonpea (Cajanus cajan), an orphan legume crop of resource-poor farmers.</title>
        <authorList>
            <person name="Varshney R.K."/>
            <person name="Chen W."/>
            <person name="Li Y."/>
            <person name="Bharti A.K."/>
            <person name="Saxena R.K."/>
            <person name="Schlueter J.A."/>
            <person name="Donoghue M.T."/>
            <person name="Azam S."/>
            <person name="Fan G."/>
            <person name="Whaley A.M."/>
            <person name="Farmer A.D."/>
            <person name="Sheridan J."/>
            <person name="Iwata A."/>
            <person name="Tuteja R."/>
            <person name="Penmetsa R.V."/>
            <person name="Wu W."/>
            <person name="Upadhyaya H.D."/>
            <person name="Yang S.P."/>
            <person name="Shah T."/>
            <person name="Saxena K.B."/>
            <person name="Michael T."/>
            <person name="McCombie W.R."/>
            <person name="Yang B."/>
            <person name="Zhang G."/>
            <person name="Yang H."/>
            <person name="Wang J."/>
            <person name="Spillane C."/>
            <person name="Cook D.R."/>
            <person name="May G.D."/>
            <person name="Xu X."/>
            <person name="Jackson S.A."/>
        </authorList>
    </citation>
    <scope>NUCLEOTIDE SEQUENCE [LARGE SCALE GENOMIC DNA]</scope>
    <source>
        <strain evidence="24">cv. Asha</strain>
    </source>
</reference>
<evidence type="ECO:0000256" key="11">
    <source>
        <dbReference type="ARBA" id="ARBA00022737"/>
    </source>
</evidence>
<keyword evidence="10" id="KW-0732">Signal</keyword>
<dbReference type="PANTHER" id="PTHR48005:SF16">
    <property type="entry name" value="MDIS1-INTERACTING RECEPTOR LIKE KINASE 2-LIKE ISOFORM X1"/>
    <property type="match status" value="1"/>
</dbReference>
<evidence type="ECO:0000256" key="7">
    <source>
        <dbReference type="ARBA" id="ARBA00022614"/>
    </source>
</evidence>
<keyword evidence="17" id="KW-0675">Receptor</keyword>
<evidence type="ECO:0000256" key="8">
    <source>
        <dbReference type="ARBA" id="ARBA00022679"/>
    </source>
</evidence>
<evidence type="ECO:0000256" key="18">
    <source>
        <dbReference type="ARBA" id="ARBA00023180"/>
    </source>
</evidence>
<accession>A0A151TBP6</accession>
<evidence type="ECO:0000259" key="22">
    <source>
        <dbReference type="PROSITE" id="PS50011"/>
    </source>
</evidence>
<evidence type="ECO:0000256" key="15">
    <source>
        <dbReference type="ARBA" id="ARBA00022989"/>
    </source>
</evidence>
<dbReference type="InterPro" id="IPR000719">
    <property type="entry name" value="Prot_kinase_dom"/>
</dbReference>
<dbReference type="InterPro" id="IPR032675">
    <property type="entry name" value="LRR_dom_sf"/>
</dbReference>
<dbReference type="Proteomes" id="UP000075243">
    <property type="component" value="Chromosome 7"/>
</dbReference>
<evidence type="ECO:0000256" key="17">
    <source>
        <dbReference type="ARBA" id="ARBA00023170"/>
    </source>
</evidence>
<keyword evidence="6" id="KW-0597">Phosphoprotein</keyword>
<dbReference type="InterPro" id="IPR011009">
    <property type="entry name" value="Kinase-like_dom_sf"/>
</dbReference>
<dbReference type="InterPro" id="IPR017441">
    <property type="entry name" value="Protein_kinase_ATP_BS"/>
</dbReference>
<keyword evidence="8" id="KW-0808">Transferase</keyword>
<evidence type="ECO:0000256" key="4">
    <source>
        <dbReference type="ARBA" id="ARBA00022475"/>
    </source>
</evidence>
<protein>
    <recommendedName>
        <fullName evidence="3">non-specific serine/threonine protein kinase</fullName>
        <ecNumber evidence="3">2.7.11.1</ecNumber>
    </recommendedName>
</protein>
<dbReference type="Gene3D" id="3.80.10.10">
    <property type="entry name" value="Ribonuclease Inhibitor"/>
    <property type="match status" value="1"/>
</dbReference>
<dbReference type="Pfam" id="PF00069">
    <property type="entry name" value="Pkinase"/>
    <property type="match status" value="1"/>
</dbReference>
<comment type="catalytic activity">
    <reaction evidence="19">
        <text>L-threonyl-[protein] + ATP = O-phospho-L-threonyl-[protein] + ADP + H(+)</text>
        <dbReference type="Rhea" id="RHEA:46608"/>
        <dbReference type="Rhea" id="RHEA-COMP:11060"/>
        <dbReference type="Rhea" id="RHEA-COMP:11605"/>
        <dbReference type="ChEBI" id="CHEBI:15378"/>
        <dbReference type="ChEBI" id="CHEBI:30013"/>
        <dbReference type="ChEBI" id="CHEBI:30616"/>
        <dbReference type="ChEBI" id="CHEBI:61977"/>
        <dbReference type="ChEBI" id="CHEBI:456216"/>
        <dbReference type="EC" id="2.7.11.1"/>
    </reaction>
</comment>
<dbReference type="Pfam" id="PF00560">
    <property type="entry name" value="LRR_1"/>
    <property type="match status" value="5"/>
</dbReference>
<dbReference type="FunFam" id="3.80.10.10:FF:000041">
    <property type="entry name" value="LRR receptor-like serine/threonine-protein kinase ERECTA"/>
    <property type="match status" value="1"/>
</dbReference>
<proteinExistence type="predicted"/>
<feature type="binding site" evidence="21">
    <location>
        <position position="266"/>
    </location>
    <ligand>
        <name>ATP</name>
        <dbReference type="ChEBI" id="CHEBI:30616"/>
    </ligand>
</feature>
<keyword evidence="7" id="KW-0433">Leucine-rich repeat</keyword>
<dbReference type="FunFam" id="1.10.510.10:FF:000445">
    <property type="entry name" value="MDIS1-interacting receptor like kinase 2"/>
    <property type="match status" value="1"/>
</dbReference>
<evidence type="ECO:0000256" key="12">
    <source>
        <dbReference type="ARBA" id="ARBA00022741"/>
    </source>
</evidence>
<keyword evidence="18" id="KW-0325">Glycoprotein</keyword>
<dbReference type="GO" id="GO:0004674">
    <property type="term" value="F:protein serine/threonine kinase activity"/>
    <property type="evidence" value="ECO:0007669"/>
    <property type="project" value="UniProtKB-KW"/>
</dbReference>
<dbReference type="PANTHER" id="PTHR48005">
    <property type="entry name" value="LEUCINE RICH REPEAT KINASE 2"/>
    <property type="match status" value="1"/>
</dbReference>
<keyword evidence="9" id="KW-0812">Transmembrane</keyword>
<evidence type="ECO:0000256" key="13">
    <source>
        <dbReference type="ARBA" id="ARBA00022777"/>
    </source>
</evidence>
<keyword evidence="15" id="KW-1133">Transmembrane helix</keyword>
<dbReference type="PROSITE" id="PS00109">
    <property type="entry name" value="PROTEIN_KINASE_TYR"/>
    <property type="match status" value="1"/>
</dbReference>
<comment type="subcellular location">
    <subcellularLocation>
        <location evidence="1">Cell membrane</location>
    </subcellularLocation>
    <subcellularLocation>
        <location evidence="2">Membrane</location>
        <topology evidence="2">Single-pass type I membrane protein</topology>
    </subcellularLocation>
</comment>
<dbReference type="Gene3D" id="1.10.510.10">
    <property type="entry name" value="Transferase(Phosphotransferase) domain 1"/>
    <property type="match status" value="1"/>
</dbReference>
<evidence type="ECO:0000256" key="20">
    <source>
        <dbReference type="ARBA" id="ARBA00048679"/>
    </source>
</evidence>
<dbReference type="SUPFAM" id="SSF52058">
    <property type="entry name" value="L domain-like"/>
    <property type="match status" value="1"/>
</dbReference>
<dbReference type="FunFam" id="3.30.200.20:FF:000309">
    <property type="entry name" value="Leucine-rich repeat receptor protein kinase MSP1"/>
    <property type="match status" value="1"/>
</dbReference>
<dbReference type="SUPFAM" id="SSF56112">
    <property type="entry name" value="Protein kinase-like (PK-like)"/>
    <property type="match status" value="1"/>
</dbReference>